<dbReference type="RefSeq" id="WP_139221729.1">
    <property type="nucleotide sequence ID" value="NZ_FOJO01000023.1"/>
</dbReference>
<organism evidence="2 3">
    <name type="scientific">Paracoccus halophilus</name>
    <dbReference type="NCBI Taxonomy" id="376733"/>
    <lineage>
        <taxon>Bacteria</taxon>
        <taxon>Pseudomonadati</taxon>
        <taxon>Pseudomonadota</taxon>
        <taxon>Alphaproteobacteria</taxon>
        <taxon>Rhodobacterales</taxon>
        <taxon>Paracoccaceae</taxon>
        <taxon>Paracoccus</taxon>
    </lineage>
</organism>
<evidence type="ECO:0000313" key="2">
    <source>
        <dbReference type="EMBL" id="SFA59264.1"/>
    </source>
</evidence>
<feature type="region of interest" description="Disordered" evidence="1">
    <location>
        <begin position="1"/>
        <end position="25"/>
    </location>
</feature>
<dbReference type="AlphaFoldDB" id="A0A1I0U5I2"/>
<evidence type="ECO:0000256" key="1">
    <source>
        <dbReference type="SAM" id="MobiDB-lite"/>
    </source>
</evidence>
<protein>
    <submittedName>
        <fullName evidence="2">Uncharacterized protein</fullName>
    </submittedName>
</protein>
<proteinExistence type="predicted"/>
<dbReference type="OrthoDB" id="7876519at2"/>
<dbReference type="EMBL" id="FOJO01000023">
    <property type="protein sequence ID" value="SFA59264.1"/>
    <property type="molecule type" value="Genomic_DNA"/>
</dbReference>
<reference evidence="2 3" key="1">
    <citation type="submission" date="2016-10" db="EMBL/GenBank/DDBJ databases">
        <authorList>
            <person name="de Groot N.N."/>
        </authorList>
    </citation>
    <scope>NUCLEOTIDE SEQUENCE [LARGE SCALE GENOMIC DNA]</scope>
    <source>
        <strain evidence="2 3">CGMCC 1.6117</strain>
    </source>
</reference>
<dbReference type="Proteomes" id="UP000182312">
    <property type="component" value="Unassembled WGS sequence"/>
</dbReference>
<name>A0A1I0U5I2_9RHOB</name>
<feature type="compositionally biased region" description="Polar residues" evidence="1">
    <location>
        <begin position="1"/>
        <end position="10"/>
    </location>
</feature>
<accession>A0A1I0U5I2</accession>
<evidence type="ECO:0000313" key="3">
    <source>
        <dbReference type="Proteomes" id="UP000182312"/>
    </source>
</evidence>
<gene>
    <name evidence="2" type="ORF">SAMN04487972_12349</name>
</gene>
<sequence>MAKATQQCRESTGAKAPGKPVATAAPERPCCIPSISKGQTLPCKPATKLDRLRSALNFMAELVLRDPSYVPIFTRLEEEIAIEEAKCQDDALARARALIHQNAMRQMAAA</sequence>